<reference evidence="2 3" key="1">
    <citation type="journal article" date="2012" name="PLoS Pathog.">
        <title>Diverse lifestyles and strategies of plant pathogenesis encoded in the genomes of eighteen Dothideomycetes fungi.</title>
        <authorList>
            <person name="Ohm R.A."/>
            <person name="Feau N."/>
            <person name="Henrissat B."/>
            <person name="Schoch C.L."/>
            <person name="Horwitz B.A."/>
            <person name="Barry K.W."/>
            <person name="Condon B.J."/>
            <person name="Copeland A.C."/>
            <person name="Dhillon B."/>
            <person name="Glaser F."/>
            <person name="Hesse C.N."/>
            <person name="Kosti I."/>
            <person name="LaButti K."/>
            <person name="Lindquist E.A."/>
            <person name="Lucas S."/>
            <person name="Salamov A.A."/>
            <person name="Bradshaw R.E."/>
            <person name="Ciuffetti L."/>
            <person name="Hamelin R.C."/>
            <person name="Kema G.H.J."/>
            <person name="Lawrence C."/>
            <person name="Scott J.A."/>
            <person name="Spatafora J.W."/>
            <person name="Turgeon B.G."/>
            <person name="de Wit P.J.G.M."/>
            <person name="Zhong S."/>
            <person name="Goodwin S.B."/>
            <person name="Grigoriev I.V."/>
        </authorList>
    </citation>
    <scope>NUCLEOTIDE SEQUENCE [LARGE SCALE GENOMIC DNA]</scope>
    <source>
        <strain evidence="3">28A</strain>
    </source>
</reference>
<reference evidence="2 3" key="2">
    <citation type="journal article" date="2013" name="PLoS Genet.">
        <title>Comparative genome structure, secondary metabolite, and effector coding capacity across Cochliobolus pathogens.</title>
        <authorList>
            <person name="Condon B.J."/>
            <person name="Leng Y."/>
            <person name="Wu D."/>
            <person name="Bushley K.E."/>
            <person name="Ohm R.A."/>
            <person name="Otillar R."/>
            <person name="Martin J."/>
            <person name="Schackwitz W."/>
            <person name="Grimwood J."/>
            <person name="MohdZainudin N."/>
            <person name="Xue C."/>
            <person name="Wang R."/>
            <person name="Manning V.A."/>
            <person name="Dhillon B."/>
            <person name="Tu Z.J."/>
            <person name="Steffenson B.J."/>
            <person name="Salamov A."/>
            <person name="Sun H."/>
            <person name="Lowry S."/>
            <person name="LaButti K."/>
            <person name="Han J."/>
            <person name="Copeland A."/>
            <person name="Lindquist E."/>
            <person name="Barry K."/>
            <person name="Schmutz J."/>
            <person name="Baker S.E."/>
            <person name="Ciuffetti L.M."/>
            <person name="Grigoriev I.V."/>
            <person name="Zhong S."/>
            <person name="Turgeon B.G."/>
        </authorList>
    </citation>
    <scope>NUCLEOTIDE SEQUENCE [LARGE SCALE GENOMIC DNA]</scope>
    <source>
        <strain evidence="3">28A</strain>
    </source>
</reference>
<organism evidence="2 3">
    <name type="scientific">Exserohilum turcicum (strain 28A)</name>
    <name type="common">Northern leaf blight fungus</name>
    <name type="synonym">Setosphaeria turcica</name>
    <dbReference type="NCBI Taxonomy" id="671987"/>
    <lineage>
        <taxon>Eukaryota</taxon>
        <taxon>Fungi</taxon>
        <taxon>Dikarya</taxon>
        <taxon>Ascomycota</taxon>
        <taxon>Pezizomycotina</taxon>
        <taxon>Dothideomycetes</taxon>
        <taxon>Pleosporomycetidae</taxon>
        <taxon>Pleosporales</taxon>
        <taxon>Pleosporineae</taxon>
        <taxon>Pleosporaceae</taxon>
        <taxon>Exserohilum</taxon>
    </lineage>
</organism>
<feature type="compositionally biased region" description="Polar residues" evidence="1">
    <location>
        <begin position="43"/>
        <end position="70"/>
    </location>
</feature>
<keyword evidence="3" id="KW-1185">Reference proteome</keyword>
<sequence length="232" mass="25588">MISTHSSKAKISSQLAPICTPSQNVSEEPPKAPILAANEHTLKANTSSQSSLAITTTKLKTRSSGPSSESGCRKTPRLKPSSLPIEDVEQETPPSASQPSVAPSSPLTAIERPAHIFTMQSELQNREVLFRQILKDSIVSAKTAESITLRATIAQEVKASVQGLLAAEERDPKRTLTIVRSRSRSYWSSIHEEIYRSGSEDKTVTDHIKNIAEREAIHQLYSLRDIERILFY</sequence>
<feature type="compositionally biased region" description="Polar residues" evidence="1">
    <location>
        <begin position="1"/>
        <end position="26"/>
    </location>
</feature>
<dbReference type="OrthoDB" id="3680145at2759"/>
<dbReference type="Proteomes" id="UP000016935">
    <property type="component" value="Unassembled WGS sequence"/>
</dbReference>
<dbReference type="GeneID" id="19404706"/>
<gene>
    <name evidence="2" type="ORF">SETTUDRAFT_41537</name>
</gene>
<proteinExistence type="predicted"/>
<feature type="compositionally biased region" description="Low complexity" evidence="1">
    <location>
        <begin position="93"/>
        <end position="106"/>
    </location>
</feature>
<evidence type="ECO:0000313" key="2">
    <source>
        <dbReference type="EMBL" id="EOA87094.1"/>
    </source>
</evidence>
<evidence type="ECO:0000313" key="3">
    <source>
        <dbReference type="Proteomes" id="UP000016935"/>
    </source>
</evidence>
<dbReference type="AlphaFoldDB" id="R0KCK6"/>
<accession>R0KCK6</accession>
<dbReference type="EMBL" id="KB908592">
    <property type="protein sequence ID" value="EOA87094.1"/>
    <property type="molecule type" value="Genomic_DNA"/>
</dbReference>
<feature type="region of interest" description="Disordered" evidence="1">
    <location>
        <begin position="1"/>
        <end position="106"/>
    </location>
</feature>
<protein>
    <submittedName>
        <fullName evidence="2">Uncharacterized protein</fullName>
    </submittedName>
</protein>
<dbReference type="RefSeq" id="XP_008025129.1">
    <property type="nucleotide sequence ID" value="XM_008026938.1"/>
</dbReference>
<dbReference type="HOGENOM" id="CLU_1195513_0_0_1"/>
<evidence type="ECO:0000256" key="1">
    <source>
        <dbReference type="SAM" id="MobiDB-lite"/>
    </source>
</evidence>
<name>R0KCK6_EXST2</name>